<feature type="domain" description="Glycosyltransferase 2-like" evidence="1">
    <location>
        <begin position="22"/>
        <end position="132"/>
    </location>
</feature>
<protein>
    <submittedName>
        <fullName evidence="2">Glycosyltransferase family 2 protein</fullName>
    </submittedName>
</protein>
<dbReference type="EMBL" id="QZJZ01000075">
    <property type="protein sequence ID" value="RJP57767.1"/>
    <property type="molecule type" value="Genomic_DNA"/>
</dbReference>
<dbReference type="SUPFAM" id="SSF53448">
    <property type="entry name" value="Nucleotide-diphospho-sugar transferases"/>
    <property type="match status" value="1"/>
</dbReference>
<dbReference type="InterPro" id="IPR050834">
    <property type="entry name" value="Glycosyltransf_2"/>
</dbReference>
<dbReference type="AlphaFoldDB" id="A0A3A4R4M3"/>
<dbReference type="Pfam" id="PF00535">
    <property type="entry name" value="Glycos_transf_2"/>
    <property type="match status" value="1"/>
</dbReference>
<dbReference type="PANTHER" id="PTHR43685">
    <property type="entry name" value="GLYCOSYLTRANSFERASE"/>
    <property type="match status" value="1"/>
</dbReference>
<dbReference type="PANTHER" id="PTHR43685:SF2">
    <property type="entry name" value="GLYCOSYLTRANSFERASE 2-LIKE DOMAIN-CONTAINING PROTEIN"/>
    <property type="match status" value="1"/>
</dbReference>
<dbReference type="InterPro" id="IPR001173">
    <property type="entry name" value="Glyco_trans_2-like"/>
</dbReference>
<dbReference type="Gene3D" id="3.90.550.10">
    <property type="entry name" value="Spore Coat Polysaccharide Biosynthesis Protein SpsA, Chain A"/>
    <property type="match status" value="1"/>
</dbReference>
<sequence>MIGRWGYVNALSEENKMAQGISVIIPAYNRGTFIEECLKSVFNQTVQPDEIIVVDDGSKDNTPEIIKKLQKQHPTLRYIHQPNAGSAVARSTGLLASNNDIIAFLDSDDLWEPLHLEESLKALEIYPEASFAFADFEVKSMHATLSEDFVKKYCARRGFVRQYLRLIERATDDKYFLLNGEYLKHLILMRLDYIATSNLVFHRGRVNAHIFFDNALRIGQDVDFILQYLKMGAQAVYIDSVHSIYVIHDKNIVMINEDENKHFITLSEEKKLEIYTQSIEKRLMFCTQADEFEVTFRWLADYYWFIALGLNDNEQYAQAHLYFSLSYKFKKRFACLKHIIIYALFGEKGKRFVMSLLRKIKKAPGH</sequence>
<evidence type="ECO:0000313" key="3">
    <source>
        <dbReference type="Proteomes" id="UP000266426"/>
    </source>
</evidence>
<dbReference type="InterPro" id="IPR029044">
    <property type="entry name" value="Nucleotide-diphossugar_trans"/>
</dbReference>
<reference evidence="2 3" key="1">
    <citation type="journal article" date="2017" name="ISME J.">
        <title>Energy and carbon metabolisms in a deep terrestrial subsurface fluid microbial community.</title>
        <authorList>
            <person name="Momper L."/>
            <person name="Jungbluth S.P."/>
            <person name="Lee M.D."/>
            <person name="Amend J.P."/>
        </authorList>
    </citation>
    <scope>NUCLEOTIDE SEQUENCE [LARGE SCALE GENOMIC DNA]</scope>
    <source>
        <strain evidence="2">SURF_26</strain>
    </source>
</reference>
<comment type="caution">
    <text evidence="2">The sequence shown here is derived from an EMBL/GenBank/DDBJ whole genome shotgun (WGS) entry which is preliminary data.</text>
</comment>
<dbReference type="Proteomes" id="UP000266426">
    <property type="component" value="Unassembled WGS sequence"/>
</dbReference>
<organism evidence="2 3">
    <name type="scientific">Candidatus Auribacter fodinae</name>
    <dbReference type="NCBI Taxonomy" id="2093366"/>
    <lineage>
        <taxon>Bacteria</taxon>
        <taxon>Pseudomonadati</taxon>
        <taxon>Candidatus Auribacterota</taxon>
        <taxon>Candidatus Auribacteria</taxon>
        <taxon>Candidatus Auribacterales</taxon>
        <taxon>Candidatus Auribacteraceae</taxon>
        <taxon>Candidatus Auribacter</taxon>
    </lineage>
</organism>
<accession>A0A3A4R4M3</accession>
<dbReference type="CDD" id="cd00761">
    <property type="entry name" value="Glyco_tranf_GTA_type"/>
    <property type="match status" value="1"/>
</dbReference>
<evidence type="ECO:0000313" key="2">
    <source>
        <dbReference type="EMBL" id="RJP57767.1"/>
    </source>
</evidence>
<keyword evidence="2" id="KW-0808">Transferase</keyword>
<gene>
    <name evidence="2" type="ORF">C4541_09610</name>
</gene>
<name>A0A3A4R4M3_9BACT</name>
<evidence type="ECO:0000259" key="1">
    <source>
        <dbReference type="Pfam" id="PF00535"/>
    </source>
</evidence>
<proteinExistence type="predicted"/>
<dbReference type="GO" id="GO:0016740">
    <property type="term" value="F:transferase activity"/>
    <property type="evidence" value="ECO:0007669"/>
    <property type="project" value="UniProtKB-KW"/>
</dbReference>